<dbReference type="InterPro" id="IPR026057">
    <property type="entry name" value="TBL_C"/>
</dbReference>
<evidence type="ECO:0000256" key="6">
    <source>
        <dbReference type="ARBA" id="ARBA00023136"/>
    </source>
</evidence>
<comment type="caution">
    <text evidence="9">The sequence shown here is derived from an EMBL/GenBank/DDBJ whole genome shotgun (WGS) entry which is preliminary data.</text>
</comment>
<evidence type="ECO:0000256" key="5">
    <source>
        <dbReference type="ARBA" id="ARBA00022989"/>
    </source>
</evidence>
<evidence type="ECO:0000259" key="7">
    <source>
        <dbReference type="Pfam" id="PF13839"/>
    </source>
</evidence>
<dbReference type="EMBL" id="JBEAFC010000007">
    <property type="protein sequence ID" value="KAL1549100.1"/>
    <property type="molecule type" value="Genomic_DNA"/>
</dbReference>
<dbReference type="Pfam" id="PF14416">
    <property type="entry name" value="PMR5N"/>
    <property type="match status" value="1"/>
</dbReference>
<evidence type="ECO:0000256" key="1">
    <source>
        <dbReference type="ARBA" id="ARBA00004167"/>
    </source>
</evidence>
<dbReference type="PANTHER" id="PTHR32285">
    <property type="entry name" value="PROTEIN TRICHOME BIREFRINGENCE-LIKE 9-RELATED"/>
    <property type="match status" value="1"/>
</dbReference>
<dbReference type="GO" id="GO:0016020">
    <property type="term" value="C:membrane"/>
    <property type="evidence" value="ECO:0007669"/>
    <property type="project" value="UniProtKB-SubCell"/>
</dbReference>
<keyword evidence="6" id="KW-0472">Membrane</keyword>
<accession>A0ABD1GY67</accession>
<keyword evidence="4" id="KW-0735">Signal-anchor</keyword>
<evidence type="ECO:0000313" key="9">
    <source>
        <dbReference type="EMBL" id="KAL1549100.1"/>
    </source>
</evidence>
<proteinExistence type="inferred from homology"/>
<keyword evidence="5" id="KW-1133">Transmembrane helix</keyword>
<keyword evidence="10" id="KW-1185">Reference proteome</keyword>
<organism evidence="9 10">
    <name type="scientific">Salvia divinorum</name>
    <name type="common">Maria pastora</name>
    <name type="synonym">Diviner's sage</name>
    <dbReference type="NCBI Taxonomy" id="28513"/>
    <lineage>
        <taxon>Eukaryota</taxon>
        <taxon>Viridiplantae</taxon>
        <taxon>Streptophyta</taxon>
        <taxon>Embryophyta</taxon>
        <taxon>Tracheophyta</taxon>
        <taxon>Spermatophyta</taxon>
        <taxon>Magnoliopsida</taxon>
        <taxon>eudicotyledons</taxon>
        <taxon>Gunneridae</taxon>
        <taxon>Pentapetalae</taxon>
        <taxon>asterids</taxon>
        <taxon>lamiids</taxon>
        <taxon>Lamiales</taxon>
        <taxon>Lamiaceae</taxon>
        <taxon>Nepetoideae</taxon>
        <taxon>Mentheae</taxon>
        <taxon>Salviinae</taxon>
        <taxon>Salvia</taxon>
        <taxon>Salvia subgen. Calosphace</taxon>
    </lineage>
</organism>
<dbReference type="AlphaFoldDB" id="A0ABD1GY67"/>
<sequence>MKHEKMKMGMVSHCILGLSLLILVGAVFYLTGDFLGFLDLEKQLKNACNDAGTDVPESYDDKPSSSSSWRCNLFEGRWVFDNLSVPLYEERNCSFMLPEFACERYGRKDMKYRNWRWQPHHCDLPSFNGTALFEKIRGKKLVFVGDSLNRNQWTSMLCLIESAVGPASPRTVIRNENMHTFESIEYNATIALYWSPFLVESNCDDPIIHRVKDRVVRLMGIEKHARHWNDADILIFNSYLWWTDPMTVAWGTSLGSSDTKNKTVDKMSTRLYEMVLDVWSDWLEININRTKTKMFFMSPSPFHLYGETWEEQRNCYNETEPILDERIGLSIVSARMRAAEVTLQKLGTRGINIEYLNITHLSEYRKDAHPSIYKNFFHTVSKEQLSNPSSYSDCTHWCLPGVPDVWNHILYSYIMNS</sequence>
<feature type="domain" description="Trichome birefringence-like C-terminal" evidence="7">
    <location>
        <begin position="124"/>
        <end position="412"/>
    </location>
</feature>
<protein>
    <submittedName>
        <fullName evidence="9">Protein trichome birefringence-like 34 isoform X1</fullName>
    </submittedName>
</protein>
<gene>
    <name evidence="9" type="ORF">AAHA92_17243</name>
</gene>
<dbReference type="Proteomes" id="UP001567538">
    <property type="component" value="Unassembled WGS sequence"/>
</dbReference>
<feature type="domain" description="Trichome birefringence-like N-terminal" evidence="8">
    <location>
        <begin position="70"/>
        <end position="123"/>
    </location>
</feature>
<reference evidence="9 10" key="1">
    <citation type="submission" date="2024-06" db="EMBL/GenBank/DDBJ databases">
        <title>A chromosome level genome sequence of Diviner's sage (Salvia divinorum).</title>
        <authorList>
            <person name="Ford S.A."/>
            <person name="Ro D.-K."/>
            <person name="Ness R.W."/>
            <person name="Phillips M.A."/>
        </authorList>
    </citation>
    <scope>NUCLEOTIDE SEQUENCE [LARGE SCALE GENOMIC DNA]</scope>
    <source>
        <strain evidence="9">SAF-2024a</strain>
        <tissue evidence="9">Leaf</tissue>
    </source>
</reference>
<evidence type="ECO:0000256" key="3">
    <source>
        <dbReference type="ARBA" id="ARBA00022692"/>
    </source>
</evidence>
<evidence type="ECO:0000259" key="8">
    <source>
        <dbReference type="Pfam" id="PF14416"/>
    </source>
</evidence>
<dbReference type="InterPro" id="IPR025846">
    <property type="entry name" value="TBL_N"/>
</dbReference>
<dbReference type="Pfam" id="PF13839">
    <property type="entry name" value="PC-Esterase"/>
    <property type="match status" value="1"/>
</dbReference>
<name>A0ABD1GY67_SALDI</name>
<evidence type="ECO:0000313" key="10">
    <source>
        <dbReference type="Proteomes" id="UP001567538"/>
    </source>
</evidence>
<evidence type="ECO:0000256" key="2">
    <source>
        <dbReference type="ARBA" id="ARBA00007727"/>
    </source>
</evidence>
<dbReference type="PANTHER" id="PTHR32285:SF239">
    <property type="entry name" value="PROTEIN TRICHOME BIREFRINGENCE-LIKE 34"/>
    <property type="match status" value="1"/>
</dbReference>
<evidence type="ECO:0000256" key="4">
    <source>
        <dbReference type="ARBA" id="ARBA00022968"/>
    </source>
</evidence>
<dbReference type="InterPro" id="IPR029962">
    <property type="entry name" value="TBL"/>
</dbReference>
<keyword evidence="3" id="KW-0812">Transmembrane</keyword>
<comment type="similarity">
    <text evidence="2">Belongs to the PC-esterase family. TBL subfamily.</text>
</comment>
<comment type="subcellular location">
    <subcellularLocation>
        <location evidence="1">Membrane</location>
        <topology evidence="1">Single-pass membrane protein</topology>
    </subcellularLocation>
</comment>